<dbReference type="InterPro" id="IPR029479">
    <property type="entry name" value="Nitroreductase"/>
</dbReference>
<organism evidence="4 5">
    <name type="scientific">Coprococcus comes</name>
    <dbReference type="NCBI Taxonomy" id="410072"/>
    <lineage>
        <taxon>Bacteria</taxon>
        <taxon>Bacillati</taxon>
        <taxon>Bacillota</taxon>
        <taxon>Clostridia</taxon>
        <taxon>Lachnospirales</taxon>
        <taxon>Lachnospiraceae</taxon>
        <taxon>Coprococcus</taxon>
    </lineage>
</organism>
<evidence type="ECO:0000313" key="5">
    <source>
        <dbReference type="Proteomes" id="UP000260655"/>
    </source>
</evidence>
<dbReference type="InterPro" id="IPR000415">
    <property type="entry name" value="Nitroreductase-like"/>
</dbReference>
<dbReference type="AlphaFoldDB" id="A0A3E4GNC7"/>
<accession>A0A3E4GNC7</accession>
<gene>
    <name evidence="4" type="ORF">DXD67_11780</name>
</gene>
<dbReference type="GO" id="GO:0016491">
    <property type="term" value="F:oxidoreductase activity"/>
    <property type="evidence" value="ECO:0007669"/>
    <property type="project" value="UniProtKB-KW"/>
</dbReference>
<dbReference type="RefSeq" id="WP_117558522.1">
    <property type="nucleotide sequence ID" value="NZ_QSOV01000014.1"/>
</dbReference>
<dbReference type="SUPFAM" id="SSF55469">
    <property type="entry name" value="FMN-dependent nitroreductase-like"/>
    <property type="match status" value="1"/>
</dbReference>
<comment type="similarity">
    <text evidence="1">Belongs to the nitroreductase family.</text>
</comment>
<evidence type="ECO:0000256" key="2">
    <source>
        <dbReference type="ARBA" id="ARBA00023002"/>
    </source>
</evidence>
<protein>
    <submittedName>
        <fullName evidence="4">Nitroreductase</fullName>
    </submittedName>
</protein>
<dbReference type="Proteomes" id="UP000260655">
    <property type="component" value="Unassembled WGS sequence"/>
</dbReference>
<keyword evidence="2" id="KW-0560">Oxidoreductase</keyword>
<comment type="caution">
    <text evidence="4">The sequence shown here is derived from an EMBL/GenBank/DDBJ whole genome shotgun (WGS) entry which is preliminary data.</text>
</comment>
<dbReference type="PANTHER" id="PTHR43673:SF10">
    <property type="entry name" value="NADH DEHYDROGENASE_NAD(P)H NITROREDUCTASE XCC3605-RELATED"/>
    <property type="match status" value="1"/>
</dbReference>
<name>A0A3E4GNC7_9FIRM</name>
<sequence length="180" mass="19835">MQTLDAIKTRRTIRKFTEDPVSHEVIEKIVEASAYAPSWKNTQTARYIIIEETALKDRIAREAVMGFEWNTGIILDAPVLVVLASVPGKSGYEKDGAYSTSKKDKWEMFDAGIAAQTFQLAAHECGIGSVVMGIFDEVKVKELLGLDDTLNVSALIAIGHPAIQPTAPARKSVQELIQYR</sequence>
<dbReference type="EMBL" id="QSOV01000014">
    <property type="protein sequence ID" value="RGJ21791.1"/>
    <property type="molecule type" value="Genomic_DNA"/>
</dbReference>
<feature type="domain" description="Nitroreductase" evidence="3">
    <location>
        <begin position="7"/>
        <end position="160"/>
    </location>
</feature>
<proteinExistence type="inferred from homology"/>
<reference evidence="4 5" key="1">
    <citation type="submission" date="2018-08" db="EMBL/GenBank/DDBJ databases">
        <title>A genome reference for cultivated species of the human gut microbiota.</title>
        <authorList>
            <person name="Zou Y."/>
            <person name="Xue W."/>
            <person name="Luo G."/>
        </authorList>
    </citation>
    <scope>NUCLEOTIDE SEQUENCE [LARGE SCALE GENOMIC DNA]</scope>
    <source>
        <strain evidence="4 5">TM07-19</strain>
    </source>
</reference>
<evidence type="ECO:0000256" key="1">
    <source>
        <dbReference type="ARBA" id="ARBA00007118"/>
    </source>
</evidence>
<dbReference type="Pfam" id="PF00881">
    <property type="entry name" value="Nitroreductase"/>
    <property type="match status" value="1"/>
</dbReference>
<dbReference type="Gene3D" id="3.40.109.10">
    <property type="entry name" value="NADH Oxidase"/>
    <property type="match status" value="1"/>
</dbReference>
<evidence type="ECO:0000313" key="4">
    <source>
        <dbReference type="EMBL" id="RGJ21791.1"/>
    </source>
</evidence>
<dbReference type="PANTHER" id="PTHR43673">
    <property type="entry name" value="NAD(P)H NITROREDUCTASE YDGI-RELATED"/>
    <property type="match status" value="1"/>
</dbReference>
<evidence type="ECO:0000259" key="3">
    <source>
        <dbReference type="Pfam" id="PF00881"/>
    </source>
</evidence>